<organism evidence="1 2">
    <name type="scientific">Caldibacillus debilis</name>
    <dbReference type="NCBI Taxonomy" id="301148"/>
    <lineage>
        <taxon>Bacteria</taxon>
        <taxon>Bacillati</taxon>
        <taxon>Bacillota</taxon>
        <taxon>Bacilli</taxon>
        <taxon>Bacillales</taxon>
        <taxon>Bacillaceae</taxon>
        <taxon>Caldibacillus</taxon>
    </lineage>
</organism>
<sequence>MNSFCVSANPSEISSTYLPAPGSFRFSFFIPIHSFSADYL</sequence>
<dbReference type="STRING" id="301148.B4135_3884"/>
<evidence type="ECO:0000313" key="1">
    <source>
        <dbReference type="EMBL" id="KYD08973.1"/>
    </source>
</evidence>
<reference evidence="1 2" key="1">
    <citation type="submission" date="2016-01" db="EMBL/GenBank/DDBJ databases">
        <title>Draft Genome Sequences of Seven Thermophilic Sporeformers Isolated from Foods.</title>
        <authorList>
            <person name="Berendsen E.M."/>
            <person name="Wells-Bennik M.H."/>
            <person name="Krawcyk A.O."/>
            <person name="De Jong A."/>
            <person name="Holsappel S."/>
            <person name="Eijlander R.T."/>
            <person name="Kuipers O.P."/>
        </authorList>
    </citation>
    <scope>NUCLEOTIDE SEQUENCE [LARGE SCALE GENOMIC DNA]</scope>
    <source>
        <strain evidence="1 2">B4135</strain>
    </source>
</reference>
<accession>A0A150L9E4</accession>
<protein>
    <submittedName>
        <fullName evidence="1">Uncharacterized protein</fullName>
    </submittedName>
</protein>
<name>A0A150L9E4_9BACI</name>
<dbReference type="AlphaFoldDB" id="A0A150L9E4"/>
<comment type="caution">
    <text evidence="1">The sequence shown here is derived from an EMBL/GenBank/DDBJ whole genome shotgun (WGS) entry which is preliminary data.</text>
</comment>
<dbReference type="Proteomes" id="UP000075683">
    <property type="component" value="Unassembled WGS sequence"/>
</dbReference>
<evidence type="ECO:0000313" key="2">
    <source>
        <dbReference type="Proteomes" id="UP000075683"/>
    </source>
</evidence>
<proteinExistence type="predicted"/>
<gene>
    <name evidence="1" type="ORF">B4135_3884</name>
</gene>
<dbReference type="EMBL" id="LQYT01000133">
    <property type="protein sequence ID" value="KYD08973.1"/>
    <property type="molecule type" value="Genomic_DNA"/>
</dbReference>